<keyword evidence="12" id="KW-1185">Reference proteome</keyword>
<evidence type="ECO:0000256" key="5">
    <source>
        <dbReference type="ARBA" id="ARBA00022692"/>
    </source>
</evidence>
<dbReference type="PANTHER" id="PTHR34220:SF7">
    <property type="entry name" value="SENSOR HISTIDINE KINASE YPDA"/>
    <property type="match status" value="1"/>
</dbReference>
<dbReference type="InterPro" id="IPR033479">
    <property type="entry name" value="dCache_1"/>
</dbReference>
<feature type="domain" description="HAMP" evidence="10">
    <location>
        <begin position="315"/>
        <end position="367"/>
    </location>
</feature>
<keyword evidence="3" id="KW-0597">Phosphoprotein</keyword>
<comment type="caution">
    <text evidence="11">The sequence shown here is derived from an EMBL/GenBank/DDBJ whole genome shotgun (WGS) entry which is preliminary data.</text>
</comment>
<dbReference type="Pfam" id="PF02518">
    <property type="entry name" value="HATPase_c"/>
    <property type="match status" value="1"/>
</dbReference>
<keyword evidence="5 9" id="KW-0812">Transmembrane</keyword>
<dbReference type="InterPro" id="IPR010559">
    <property type="entry name" value="Sig_transdc_His_kin_internal"/>
</dbReference>
<evidence type="ECO:0000259" key="10">
    <source>
        <dbReference type="PROSITE" id="PS50885"/>
    </source>
</evidence>
<reference evidence="11" key="1">
    <citation type="submission" date="2020-03" db="EMBL/GenBank/DDBJ databases">
        <title>Draft sequencing of Paenibacilllus sp. S3N08.</title>
        <authorList>
            <person name="Kim D.-U."/>
        </authorList>
    </citation>
    <scope>NUCLEOTIDE SEQUENCE</scope>
    <source>
        <strain evidence="11">S3N08</strain>
    </source>
</reference>
<keyword evidence="7 9" id="KW-1133">Transmembrane helix</keyword>
<evidence type="ECO:0000256" key="4">
    <source>
        <dbReference type="ARBA" id="ARBA00022679"/>
    </source>
</evidence>
<dbReference type="EMBL" id="JAAOIW010000029">
    <property type="protein sequence ID" value="NHN35248.1"/>
    <property type="molecule type" value="Genomic_DNA"/>
</dbReference>
<dbReference type="Pfam" id="PF02743">
    <property type="entry name" value="dCache_1"/>
    <property type="match status" value="1"/>
</dbReference>
<gene>
    <name evidence="11" type="ORF">G9U52_36600</name>
</gene>
<protein>
    <submittedName>
        <fullName evidence="11">Sensor histidine kinase</fullName>
    </submittedName>
</protein>
<keyword evidence="8 9" id="KW-0472">Membrane</keyword>
<sequence>MRQSIRFKLILLFLTTIVFPAVVIVIAIPSYYQNLLTSQESTQIEHTLTTFTYNIETYLDDLDRMTITPYLNDDVMIALKLKSSNRKFLTPYEQYEAEQALSNTLPKFLKNTRKDILGTILLPMDNSIYITSPSGYVNKVVEGYPFEKQDWYIQALKADGKVAFVSFHVQNYLEGAGAEVFSVARLIKDPDSQRPLGVIMADADTAALETMMRGIRLKDGSIAVILDDKGKLIYASQPLSAKLQSQLATDTSIVIDTNESYSVVNETVSRSNWSVAVLFPESIIRKQLQTIYWIGFLFAACGLIIALLLYFTISHWILTPFKQMIKVMKKVQRGNLDTFYSVRGNDEVAQLGNNLNTMISQLGELIDREFRAALGQRNAEYRALQSQIQPHFLYNTLNGFIGLNRTGQSGLLERAILSLSGMMRYTLNHNDWVILKEEMDFVTKYCELQQIRFADKLEVRIDYGPDTVHIPVPKLLLQPFVENAILHGVEPSEQGCQLTIEASNMTIPDGSGEWLEIRIADNGVGYDLETEQEGVGITNVRARLRAAHEGSKIIIAAAKGQGTLVVIQFPLKDVKRQ</sequence>
<dbReference type="Pfam" id="PF06580">
    <property type="entry name" value="His_kinase"/>
    <property type="match status" value="1"/>
</dbReference>
<dbReference type="InterPro" id="IPR003660">
    <property type="entry name" value="HAMP_dom"/>
</dbReference>
<dbReference type="InterPro" id="IPR050640">
    <property type="entry name" value="Bact_2-comp_sensor_kinase"/>
</dbReference>
<accession>A0ABX0JK65</accession>
<comment type="subcellular location">
    <subcellularLocation>
        <location evidence="1">Cell membrane</location>
        <topology evidence="1">Multi-pass membrane protein</topology>
    </subcellularLocation>
</comment>
<evidence type="ECO:0000256" key="6">
    <source>
        <dbReference type="ARBA" id="ARBA00022777"/>
    </source>
</evidence>
<keyword evidence="4" id="KW-0808">Transferase</keyword>
<dbReference type="PROSITE" id="PS50885">
    <property type="entry name" value="HAMP"/>
    <property type="match status" value="1"/>
</dbReference>
<evidence type="ECO:0000256" key="8">
    <source>
        <dbReference type="ARBA" id="ARBA00023136"/>
    </source>
</evidence>
<dbReference type="SMART" id="SM00304">
    <property type="entry name" value="HAMP"/>
    <property type="match status" value="1"/>
</dbReference>
<dbReference type="Pfam" id="PF00672">
    <property type="entry name" value="HAMP"/>
    <property type="match status" value="1"/>
</dbReference>
<dbReference type="RefSeq" id="WP_166157728.1">
    <property type="nucleotide sequence ID" value="NZ_JAAOIW010000029.1"/>
</dbReference>
<evidence type="ECO:0000256" key="9">
    <source>
        <dbReference type="SAM" id="Phobius"/>
    </source>
</evidence>
<evidence type="ECO:0000256" key="3">
    <source>
        <dbReference type="ARBA" id="ARBA00022553"/>
    </source>
</evidence>
<evidence type="ECO:0000313" key="11">
    <source>
        <dbReference type="EMBL" id="NHN35248.1"/>
    </source>
</evidence>
<proteinExistence type="predicted"/>
<keyword evidence="6 11" id="KW-0418">Kinase</keyword>
<name>A0ABX0JK65_9BACL</name>
<dbReference type="InterPro" id="IPR036890">
    <property type="entry name" value="HATPase_C_sf"/>
</dbReference>
<dbReference type="SUPFAM" id="SSF55874">
    <property type="entry name" value="ATPase domain of HSP90 chaperone/DNA topoisomerase II/histidine kinase"/>
    <property type="match status" value="1"/>
</dbReference>
<keyword evidence="2" id="KW-1003">Cell membrane</keyword>
<evidence type="ECO:0000256" key="2">
    <source>
        <dbReference type="ARBA" id="ARBA00022475"/>
    </source>
</evidence>
<dbReference type="Gene3D" id="3.30.565.10">
    <property type="entry name" value="Histidine kinase-like ATPase, C-terminal domain"/>
    <property type="match status" value="1"/>
</dbReference>
<organism evidence="11 12">
    <name type="scientific">Paenibacillus agricola</name>
    <dbReference type="NCBI Taxonomy" id="2716264"/>
    <lineage>
        <taxon>Bacteria</taxon>
        <taxon>Bacillati</taxon>
        <taxon>Bacillota</taxon>
        <taxon>Bacilli</taxon>
        <taxon>Bacillales</taxon>
        <taxon>Paenibacillaceae</taxon>
        <taxon>Paenibacillus</taxon>
    </lineage>
</organism>
<dbReference type="SUPFAM" id="SSF158472">
    <property type="entry name" value="HAMP domain-like"/>
    <property type="match status" value="1"/>
</dbReference>
<dbReference type="InterPro" id="IPR003594">
    <property type="entry name" value="HATPase_dom"/>
</dbReference>
<evidence type="ECO:0000313" key="12">
    <source>
        <dbReference type="Proteomes" id="UP001165962"/>
    </source>
</evidence>
<dbReference type="Proteomes" id="UP001165962">
    <property type="component" value="Unassembled WGS sequence"/>
</dbReference>
<evidence type="ECO:0000256" key="1">
    <source>
        <dbReference type="ARBA" id="ARBA00004651"/>
    </source>
</evidence>
<evidence type="ECO:0000256" key="7">
    <source>
        <dbReference type="ARBA" id="ARBA00022989"/>
    </source>
</evidence>
<dbReference type="PANTHER" id="PTHR34220">
    <property type="entry name" value="SENSOR HISTIDINE KINASE YPDA"/>
    <property type="match status" value="1"/>
</dbReference>
<dbReference type="Gene3D" id="3.30.450.20">
    <property type="entry name" value="PAS domain"/>
    <property type="match status" value="2"/>
</dbReference>
<dbReference type="GO" id="GO:0016301">
    <property type="term" value="F:kinase activity"/>
    <property type="evidence" value="ECO:0007669"/>
    <property type="project" value="UniProtKB-KW"/>
</dbReference>
<dbReference type="CDD" id="cd06225">
    <property type="entry name" value="HAMP"/>
    <property type="match status" value="1"/>
</dbReference>
<feature type="transmembrane region" description="Helical" evidence="9">
    <location>
        <begin position="291"/>
        <end position="318"/>
    </location>
</feature>
<dbReference type="Gene3D" id="6.10.340.10">
    <property type="match status" value="1"/>
</dbReference>